<dbReference type="InterPro" id="IPR051614">
    <property type="entry name" value="UPF0045_domain"/>
</dbReference>
<comment type="caution">
    <text evidence="3">The sequence shown here is derived from an EMBL/GenBank/DDBJ whole genome shotgun (WGS) entry which is preliminary data.</text>
</comment>
<dbReference type="EMBL" id="NLAX01000004">
    <property type="protein sequence ID" value="PKS11938.1"/>
    <property type="molecule type" value="Genomic_DNA"/>
</dbReference>
<name>A0A2N3NHN2_9PEZI</name>
<dbReference type="VEuPathDB" id="FungiDB:jhhlp_001234"/>
<dbReference type="OrthoDB" id="5587367at2759"/>
<evidence type="ECO:0000313" key="4">
    <source>
        <dbReference type="Proteomes" id="UP000233524"/>
    </source>
</evidence>
<evidence type="ECO:0000256" key="1">
    <source>
        <dbReference type="ARBA" id="ARBA00010272"/>
    </source>
</evidence>
<dbReference type="InterPro" id="IPR029756">
    <property type="entry name" value="MTH1187/YkoF-like"/>
</dbReference>
<sequence length="117" mass="12808">MAYKIDYSTLKTPELCYADFCLLPLGTGSASVSTEIAEVQKLIRSSGLKYCMHSAGTTVEGSWEEVMTIIGKAHALVHQAGVARIQTSMRVGTRTDKVQPFEDKVKKVEELLAKEGQ</sequence>
<evidence type="ECO:0000313" key="3">
    <source>
        <dbReference type="EMBL" id="PKS11938.1"/>
    </source>
</evidence>
<proteinExistence type="inferred from homology"/>
<dbReference type="AlphaFoldDB" id="A0A2N3NHN2"/>
<dbReference type="InParanoid" id="A0A2N3NHN2"/>
<reference evidence="3 4" key="1">
    <citation type="journal article" date="2017" name="G3 (Bethesda)">
        <title>First Draft Genome Sequence of the Pathogenic Fungus Lomentospora prolificans (Formerly Scedosporium prolificans).</title>
        <authorList>
            <person name="Luo R."/>
            <person name="Zimin A."/>
            <person name="Workman R."/>
            <person name="Fan Y."/>
            <person name="Pertea G."/>
            <person name="Grossman N."/>
            <person name="Wear M.P."/>
            <person name="Jia B."/>
            <person name="Miller H."/>
            <person name="Casadevall A."/>
            <person name="Timp W."/>
            <person name="Zhang S.X."/>
            <person name="Salzberg S.L."/>
        </authorList>
    </citation>
    <scope>NUCLEOTIDE SEQUENCE [LARGE SCALE GENOMIC DNA]</scope>
    <source>
        <strain evidence="3 4">JHH-5317</strain>
    </source>
</reference>
<dbReference type="GO" id="GO:0005829">
    <property type="term" value="C:cytosol"/>
    <property type="evidence" value="ECO:0007669"/>
    <property type="project" value="TreeGrafter"/>
</dbReference>
<organism evidence="3 4">
    <name type="scientific">Lomentospora prolificans</name>
    <dbReference type="NCBI Taxonomy" id="41688"/>
    <lineage>
        <taxon>Eukaryota</taxon>
        <taxon>Fungi</taxon>
        <taxon>Dikarya</taxon>
        <taxon>Ascomycota</taxon>
        <taxon>Pezizomycotina</taxon>
        <taxon>Sordariomycetes</taxon>
        <taxon>Hypocreomycetidae</taxon>
        <taxon>Microascales</taxon>
        <taxon>Microascaceae</taxon>
        <taxon>Lomentospora</taxon>
    </lineage>
</organism>
<dbReference type="Pfam" id="PF01910">
    <property type="entry name" value="Thiamine_BP"/>
    <property type="match status" value="1"/>
</dbReference>
<dbReference type="FunCoup" id="A0A2N3NHN2">
    <property type="interactions" value="22"/>
</dbReference>
<dbReference type="Gene3D" id="3.30.70.930">
    <property type="match status" value="1"/>
</dbReference>
<feature type="domain" description="Thiamine-binding protein" evidence="2">
    <location>
        <begin position="18"/>
        <end position="109"/>
    </location>
</feature>
<dbReference type="PANTHER" id="PTHR33777">
    <property type="entry name" value="UPF0045 PROTEIN ECM15"/>
    <property type="match status" value="1"/>
</dbReference>
<dbReference type="NCBIfam" id="TIGR00106">
    <property type="entry name" value="MTH1187 family thiamine-binding protein"/>
    <property type="match status" value="1"/>
</dbReference>
<accession>A0A2N3NHN2</accession>
<comment type="similarity">
    <text evidence="1">Belongs to the UPF0045 family.</text>
</comment>
<gene>
    <name evidence="3" type="ORF">jhhlp_001234</name>
</gene>
<protein>
    <recommendedName>
        <fullName evidence="2">Thiamine-binding protein domain-containing protein</fullName>
    </recommendedName>
</protein>
<evidence type="ECO:0000259" key="2">
    <source>
        <dbReference type="Pfam" id="PF01910"/>
    </source>
</evidence>
<keyword evidence="4" id="KW-1185">Reference proteome</keyword>
<dbReference type="Proteomes" id="UP000233524">
    <property type="component" value="Unassembled WGS sequence"/>
</dbReference>
<dbReference type="STRING" id="41688.A0A2N3NHN2"/>
<dbReference type="PANTHER" id="PTHR33777:SF1">
    <property type="entry name" value="UPF0045 PROTEIN ECM15"/>
    <property type="match status" value="1"/>
</dbReference>
<dbReference type="InterPro" id="IPR002767">
    <property type="entry name" value="Thiamine_BP"/>
</dbReference>
<dbReference type="SUPFAM" id="SSF89957">
    <property type="entry name" value="MTH1187/YkoF-like"/>
    <property type="match status" value="1"/>
</dbReference>